<evidence type="ECO:0000256" key="12">
    <source>
        <dbReference type="SAM" id="MobiDB-lite"/>
    </source>
</evidence>
<dbReference type="PROSITE" id="PS50287">
    <property type="entry name" value="SRCR_2"/>
    <property type="match status" value="1"/>
</dbReference>
<dbReference type="CTD" id="8685"/>
<dbReference type="Proteomes" id="UP000515140">
    <property type="component" value="Unplaced"/>
</dbReference>
<dbReference type="PRINTS" id="PR00258">
    <property type="entry name" value="SPERACTRCPTR"/>
</dbReference>
<dbReference type="GO" id="GO:0005615">
    <property type="term" value="C:extracellular space"/>
    <property type="evidence" value="ECO:0007669"/>
    <property type="project" value="TreeGrafter"/>
</dbReference>
<dbReference type="KEGG" id="pcw:110198579"/>
<protein>
    <submittedName>
        <fullName evidence="16">Macrophage receptor MARCO</fullName>
    </submittedName>
</protein>
<organism evidence="15 16">
    <name type="scientific">Phascolarctos cinereus</name>
    <name type="common">Koala</name>
    <dbReference type="NCBI Taxonomy" id="38626"/>
    <lineage>
        <taxon>Eukaryota</taxon>
        <taxon>Metazoa</taxon>
        <taxon>Chordata</taxon>
        <taxon>Craniata</taxon>
        <taxon>Vertebrata</taxon>
        <taxon>Euteleostomi</taxon>
        <taxon>Mammalia</taxon>
        <taxon>Metatheria</taxon>
        <taxon>Diprotodontia</taxon>
        <taxon>Phascolarctidae</taxon>
        <taxon>Phascolarctos</taxon>
    </lineage>
</organism>
<accession>A0A6P5J2L7</accession>
<dbReference type="Pfam" id="PF01391">
    <property type="entry name" value="Collagen"/>
    <property type="match status" value="2"/>
</dbReference>
<dbReference type="FunCoup" id="A0A6P5J2L7">
    <property type="interactions" value="152"/>
</dbReference>
<keyword evidence="6 13" id="KW-1133">Transmembrane helix</keyword>
<keyword evidence="3" id="KW-0272">Extracellular matrix</keyword>
<feature type="compositionally biased region" description="Low complexity" evidence="12">
    <location>
        <begin position="339"/>
        <end position="368"/>
    </location>
</feature>
<dbReference type="PANTHER" id="PTHR24023:SF1082">
    <property type="entry name" value="COLLAGEN TRIPLE HELIX REPEAT"/>
    <property type="match status" value="1"/>
</dbReference>
<dbReference type="InterPro" id="IPR036772">
    <property type="entry name" value="SRCR-like_dom_sf"/>
</dbReference>
<keyword evidence="9 16" id="KW-0675">Receptor</keyword>
<dbReference type="GeneID" id="110198579"/>
<feature type="transmembrane region" description="Helical" evidence="13">
    <location>
        <begin position="77"/>
        <end position="101"/>
    </location>
</feature>
<evidence type="ECO:0000313" key="15">
    <source>
        <dbReference type="Proteomes" id="UP000515140"/>
    </source>
</evidence>
<evidence type="ECO:0000259" key="14">
    <source>
        <dbReference type="PROSITE" id="PS50287"/>
    </source>
</evidence>
<dbReference type="GO" id="GO:0030198">
    <property type="term" value="P:extracellular matrix organization"/>
    <property type="evidence" value="ECO:0007669"/>
    <property type="project" value="TreeGrafter"/>
</dbReference>
<evidence type="ECO:0000256" key="3">
    <source>
        <dbReference type="ARBA" id="ARBA00022530"/>
    </source>
</evidence>
<evidence type="ECO:0000256" key="1">
    <source>
        <dbReference type="ARBA" id="ARBA00004498"/>
    </source>
</evidence>
<feature type="compositionally biased region" description="Low complexity" evidence="12">
    <location>
        <begin position="377"/>
        <end position="386"/>
    </location>
</feature>
<feature type="domain" description="SRCR" evidence="14">
    <location>
        <begin position="441"/>
        <end position="536"/>
    </location>
</feature>
<feature type="disulfide bond" evidence="11">
    <location>
        <begin position="505"/>
        <end position="515"/>
    </location>
</feature>
<evidence type="ECO:0000256" key="11">
    <source>
        <dbReference type="PROSITE-ProRule" id="PRU00196"/>
    </source>
</evidence>
<evidence type="ECO:0000256" key="5">
    <source>
        <dbReference type="ARBA" id="ARBA00022968"/>
    </source>
</evidence>
<sequence>MSDDGRETVWKGRAFLLTPGLYAYYKATAMETHESLKEEEVICNTNRLAAAEQMMLSSVETFEISESKSKKKYGGNCITSAIIIYLVLFTAGVAFLVIQVLSLQKEMASQRSRLLTLERLFFPNGTLESSLDEESGPSFSYMLSNQSPLNIKIEREKFLEIEKAITEVQASQKELCGRMDNITKNPGFRGNKGDPGSPGPQGEKGAAGLPGLPGVKGEKGISGRDGIPGQPGPRGPPGSPGAAGIQGPKGIPGEQGPAGIAGPQGEKGIKGDGGLIGLKGEAGAKGVKGDQGLTGSKGEMGQKGDRGVMGHPGSPGLQGATGEPGKAGMNGSPGPKGEPGQPGAKGVPGVPGLPGVSGAKGEPGNYGPTGPPGPPGLSGIKGAPGAKGDKGDSGHQGQKGTKGEMGASGPPGQKGAQGNVGNKGEPGTKGEKGDQNQRHLVRIVGGGSKGRAEIFYKGVWGTICDDSWDASDATVFCRMMGYRSGTAVTSVGGGSGQIWLDDVECSGHEVSLWDCRKSPWGTHNCNHNEDAGVICS</sequence>
<dbReference type="Gene3D" id="3.10.250.10">
    <property type="entry name" value="SRCR-like domain"/>
    <property type="match status" value="1"/>
</dbReference>
<dbReference type="FunFam" id="3.10.250.10:FF:000011">
    <property type="entry name" value="Scavenger receptor class A member 5"/>
    <property type="match status" value="1"/>
</dbReference>
<evidence type="ECO:0000256" key="6">
    <source>
        <dbReference type="ARBA" id="ARBA00022989"/>
    </source>
</evidence>
<dbReference type="AlphaFoldDB" id="A0A6P5J2L7"/>
<dbReference type="GO" id="GO:0030020">
    <property type="term" value="F:extracellular matrix structural constituent conferring tensile strength"/>
    <property type="evidence" value="ECO:0007669"/>
    <property type="project" value="TreeGrafter"/>
</dbReference>
<feature type="region of interest" description="Disordered" evidence="12">
    <location>
        <begin position="179"/>
        <end position="437"/>
    </location>
</feature>
<evidence type="ECO:0000256" key="10">
    <source>
        <dbReference type="ARBA" id="ARBA00023180"/>
    </source>
</evidence>
<proteinExistence type="predicted"/>
<comment type="subcellular location">
    <subcellularLocation>
        <location evidence="2">Membrane</location>
        <topology evidence="2">Single-pass type II membrane protein</topology>
    </subcellularLocation>
    <subcellularLocation>
        <location evidence="1">Secreted</location>
        <location evidence="1">Extracellular space</location>
        <location evidence="1">Extracellular matrix</location>
    </subcellularLocation>
</comment>
<feature type="compositionally biased region" description="Pro residues" evidence="12">
    <location>
        <begin position="230"/>
        <end position="239"/>
    </location>
</feature>
<dbReference type="InterPro" id="IPR001190">
    <property type="entry name" value="SRCR"/>
</dbReference>
<gene>
    <name evidence="16" type="primary">MARCO</name>
</gene>
<evidence type="ECO:0000256" key="8">
    <source>
        <dbReference type="ARBA" id="ARBA00023157"/>
    </source>
</evidence>
<comment type="caution">
    <text evidence="11">Lacks conserved residue(s) required for the propagation of feature annotation.</text>
</comment>
<evidence type="ECO:0000256" key="13">
    <source>
        <dbReference type="SAM" id="Phobius"/>
    </source>
</evidence>
<dbReference type="SMART" id="SM00202">
    <property type="entry name" value="SR"/>
    <property type="match status" value="1"/>
</dbReference>
<dbReference type="RefSeq" id="XP_020828587.1">
    <property type="nucleotide sequence ID" value="XM_020972928.1"/>
</dbReference>
<keyword evidence="10" id="KW-0325">Glycoprotein</keyword>
<dbReference type="InParanoid" id="A0A6P5J2L7"/>
<dbReference type="InterPro" id="IPR050149">
    <property type="entry name" value="Collagen_superfamily"/>
</dbReference>
<keyword evidence="15" id="KW-1185">Reference proteome</keyword>
<dbReference type="PROSITE" id="PS00420">
    <property type="entry name" value="SRCR_1"/>
    <property type="match status" value="1"/>
</dbReference>
<dbReference type="PANTHER" id="PTHR24023">
    <property type="entry name" value="COLLAGEN ALPHA"/>
    <property type="match status" value="1"/>
</dbReference>
<keyword evidence="3" id="KW-0964">Secreted</keyword>
<keyword evidence="7 13" id="KW-0472">Membrane</keyword>
<dbReference type="GO" id="GO:0016020">
    <property type="term" value="C:membrane"/>
    <property type="evidence" value="ECO:0007669"/>
    <property type="project" value="UniProtKB-SubCell"/>
</dbReference>
<reference evidence="16" key="1">
    <citation type="submission" date="2025-08" db="UniProtKB">
        <authorList>
            <consortium name="RefSeq"/>
        </authorList>
    </citation>
    <scope>IDENTIFICATION</scope>
    <source>
        <tissue evidence="16">Spleen</tissue>
    </source>
</reference>
<evidence type="ECO:0000256" key="4">
    <source>
        <dbReference type="ARBA" id="ARBA00022692"/>
    </source>
</evidence>
<name>A0A6P5J2L7_PHACI</name>
<evidence type="ECO:0000256" key="9">
    <source>
        <dbReference type="ARBA" id="ARBA00023170"/>
    </source>
</evidence>
<keyword evidence="5" id="KW-0735">Signal-anchor</keyword>
<evidence type="ECO:0000313" key="16">
    <source>
        <dbReference type="RefSeq" id="XP_020828587.1"/>
    </source>
</evidence>
<dbReference type="Pfam" id="PF00530">
    <property type="entry name" value="SRCR"/>
    <property type="match status" value="1"/>
</dbReference>
<dbReference type="GO" id="GO:0031012">
    <property type="term" value="C:extracellular matrix"/>
    <property type="evidence" value="ECO:0007669"/>
    <property type="project" value="TreeGrafter"/>
</dbReference>
<keyword evidence="4 13" id="KW-0812">Transmembrane</keyword>
<keyword evidence="8 11" id="KW-1015">Disulfide bond</keyword>
<feature type="compositionally biased region" description="Basic and acidic residues" evidence="12">
    <location>
        <begin position="426"/>
        <end position="437"/>
    </location>
</feature>
<evidence type="ECO:0000256" key="7">
    <source>
        <dbReference type="ARBA" id="ARBA00023136"/>
    </source>
</evidence>
<evidence type="ECO:0000256" key="2">
    <source>
        <dbReference type="ARBA" id="ARBA00004606"/>
    </source>
</evidence>
<dbReference type="InterPro" id="IPR008160">
    <property type="entry name" value="Collagen"/>
</dbReference>
<dbReference type="SUPFAM" id="SSF56487">
    <property type="entry name" value="SRCR-like"/>
    <property type="match status" value="1"/>
</dbReference>